<reference evidence="1 2" key="1">
    <citation type="submission" date="2024-03" db="EMBL/GenBank/DDBJ databases">
        <title>Sulfurimonas sp. HSL3-1.</title>
        <authorList>
            <person name="Wang S."/>
        </authorList>
    </citation>
    <scope>NUCLEOTIDE SEQUENCE [LARGE SCALE GENOMIC DNA]</scope>
    <source>
        <strain evidence="1 2">HSL3-1</strain>
    </source>
</reference>
<evidence type="ECO:0000313" key="1">
    <source>
        <dbReference type="EMBL" id="XAU14203.1"/>
    </source>
</evidence>
<protein>
    <recommendedName>
        <fullName evidence="3">(2Fe-2S)-binding protein</fullName>
    </recommendedName>
</protein>
<evidence type="ECO:0008006" key="3">
    <source>
        <dbReference type="Google" id="ProtNLM"/>
    </source>
</evidence>
<sequence length="88" mass="10360">MRTKEEILRMEICECGEKNVAEAIDIFQNTSLPFKKAKKLVTECNKSCCRAALVKLYDMNQFGTYDFEEIEHLIEQRLERIRRLAEGE</sequence>
<proteinExistence type="predicted"/>
<evidence type="ECO:0000313" key="2">
    <source>
        <dbReference type="Proteomes" id="UP001447842"/>
    </source>
</evidence>
<name>A0ABZ3H7X1_9BACT</name>
<keyword evidence="2" id="KW-1185">Reference proteome</keyword>
<organism evidence="1 2">
    <name type="scientific">Sulfurimonas diazotrophicus</name>
    <dbReference type="NCBI Taxonomy" id="3131939"/>
    <lineage>
        <taxon>Bacteria</taxon>
        <taxon>Pseudomonadati</taxon>
        <taxon>Campylobacterota</taxon>
        <taxon>Epsilonproteobacteria</taxon>
        <taxon>Campylobacterales</taxon>
        <taxon>Sulfurimonadaceae</taxon>
        <taxon>Sulfurimonas</taxon>
    </lineage>
</organism>
<dbReference type="Proteomes" id="UP001447842">
    <property type="component" value="Chromosome"/>
</dbReference>
<gene>
    <name evidence="1" type="ORF">WCY31_08030</name>
</gene>
<accession>A0ABZ3H7X1</accession>
<dbReference type="EMBL" id="CP147920">
    <property type="protein sequence ID" value="XAU14203.1"/>
    <property type="molecule type" value="Genomic_DNA"/>
</dbReference>
<dbReference type="RefSeq" id="WP_345969287.1">
    <property type="nucleotide sequence ID" value="NZ_CP147920.1"/>
</dbReference>